<keyword evidence="7 14" id="KW-0812">Transmembrane</keyword>
<dbReference type="Gene3D" id="1.10.287.130">
    <property type="match status" value="1"/>
</dbReference>
<evidence type="ECO:0000259" key="16">
    <source>
        <dbReference type="PROSITE" id="PS50885"/>
    </source>
</evidence>
<evidence type="ECO:0000313" key="17">
    <source>
        <dbReference type="EMBL" id="AXR05218.1"/>
    </source>
</evidence>
<dbReference type="CDD" id="cd06225">
    <property type="entry name" value="HAMP"/>
    <property type="match status" value="1"/>
</dbReference>
<dbReference type="PROSITE" id="PS50885">
    <property type="entry name" value="HAMP"/>
    <property type="match status" value="1"/>
</dbReference>
<dbReference type="Pfam" id="PF00512">
    <property type="entry name" value="HisKA"/>
    <property type="match status" value="1"/>
</dbReference>
<feature type="transmembrane region" description="Helical" evidence="14">
    <location>
        <begin position="159"/>
        <end position="179"/>
    </location>
</feature>
<comment type="catalytic activity">
    <reaction evidence="1">
        <text>ATP + protein L-histidine = ADP + protein N-phospho-L-histidine.</text>
        <dbReference type="EC" id="2.7.13.3"/>
    </reaction>
</comment>
<dbReference type="PANTHER" id="PTHR45528">
    <property type="entry name" value="SENSOR HISTIDINE KINASE CPXA"/>
    <property type="match status" value="1"/>
</dbReference>
<feature type="domain" description="HAMP" evidence="16">
    <location>
        <begin position="180"/>
        <end position="234"/>
    </location>
</feature>
<evidence type="ECO:0000256" key="8">
    <source>
        <dbReference type="ARBA" id="ARBA00022741"/>
    </source>
</evidence>
<dbReference type="InterPro" id="IPR050398">
    <property type="entry name" value="HssS/ArlS-like"/>
</dbReference>
<evidence type="ECO:0000256" key="13">
    <source>
        <dbReference type="ARBA" id="ARBA00023136"/>
    </source>
</evidence>
<keyword evidence="13 14" id="KW-0472">Membrane</keyword>
<keyword evidence="8" id="KW-0547">Nucleotide-binding</keyword>
<evidence type="ECO:0000256" key="4">
    <source>
        <dbReference type="ARBA" id="ARBA00022475"/>
    </source>
</evidence>
<dbReference type="InterPro" id="IPR003661">
    <property type="entry name" value="HisK_dim/P_dom"/>
</dbReference>
<dbReference type="SMART" id="SM00304">
    <property type="entry name" value="HAMP"/>
    <property type="match status" value="1"/>
</dbReference>
<dbReference type="SUPFAM" id="SSF55874">
    <property type="entry name" value="ATPase domain of HSP90 chaperone/DNA topoisomerase II/histidine kinase"/>
    <property type="match status" value="1"/>
</dbReference>
<dbReference type="SUPFAM" id="SSF158472">
    <property type="entry name" value="HAMP domain-like"/>
    <property type="match status" value="1"/>
</dbReference>
<evidence type="ECO:0000259" key="15">
    <source>
        <dbReference type="PROSITE" id="PS50109"/>
    </source>
</evidence>
<keyword evidence="5" id="KW-0597">Phosphoprotein</keyword>
<dbReference type="EMBL" id="CP031769">
    <property type="protein sequence ID" value="AXR05218.1"/>
    <property type="molecule type" value="Genomic_DNA"/>
</dbReference>
<keyword evidence="6" id="KW-0808">Transferase</keyword>
<evidence type="ECO:0000256" key="14">
    <source>
        <dbReference type="SAM" id="Phobius"/>
    </source>
</evidence>
<dbReference type="SMART" id="SM00387">
    <property type="entry name" value="HATPase_c"/>
    <property type="match status" value="1"/>
</dbReference>
<dbReference type="InterPro" id="IPR036890">
    <property type="entry name" value="HATPase_C_sf"/>
</dbReference>
<keyword evidence="12" id="KW-0902">Two-component regulatory system</keyword>
<evidence type="ECO:0000256" key="7">
    <source>
        <dbReference type="ARBA" id="ARBA00022692"/>
    </source>
</evidence>
<dbReference type="GO" id="GO:0005886">
    <property type="term" value="C:plasma membrane"/>
    <property type="evidence" value="ECO:0007669"/>
    <property type="project" value="UniProtKB-SubCell"/>
</dbReference>
<dbReference type="RefSeq" id="WP_108565668.1">
    <property type="nucleotide sequence ID" value="NZ_CP031769.1"/>
</dbReference>
<dbReference type="SMART" id="SM00388">
    <property type="entry name" value="HisKA"/>
    <property type="match status" value="1"/>
</dbReference>
<dbReference type="Pfam" id="PF00672">
    <property type="entry name" value="HAMP"/>
    <property type="match status" value="1"/>
</dbReference>
<keyword evidence="18" id="KW-1185">Reference proteome</keyword>
<evidence type="ECO:0000256" key="12">
    <source>
        <dbReference type="ARBA" id="ARBA00023012"/>
    </source>
</evidence>
<sequence length="450" mass="50247">MNIRMLNPARRLVGRLFLWFWLTTLLTAGCAVWISKLVEDDIDIAAVPLRHVKTLHQLANRLENQPLPTLQTSLNRVSRRLPFRLVAVAIDSGATVRSDGPPLRPRTEQRLRDLIAQRTPIMLKQRDFSLIGPQPFVFQSQRYALFLAERGAPMDPREWLIGLLGVGVVVSMLLSYWFARSLVKPIQQLRSASKKLADGDWQARAQAPANRQDELGALARDFNSMASQLENLWRGQQRLLGDISHELRSPLTRLQMALGLAHQQNIDAPTLQRIEREAVRMETLINQLLALTRAEAAPPRMETINIDSLLRDLCQDAQFEASNNDKVFACTDLPATAVQANRPLLCSAVENVIRNAIRYARTRVTLTVECQASHWQIIIEDDGPGLPVTEREAIFSPFYRASLARDRDSGGVGLGLAIAKAAVTAHHGIIRAHQAQAGGLQVIIHLPFSS</sequence>
<dbReference type="Gene3D" id="3.30.565.10">
    <property type="entry name" value="Histidine kinase-like ATPase, C-terminal domain"/>
    <property type="match status" value="1"/>
</dbReference>
<dbReference type="GO" id="GO:0000155">
    <property type="term" value="F:phosphorelay sensor kinase activity"/>
    <property type="evidence" value="ECO:0007669"/>
    <property type="project" value="InterPro"/>
</dbReference>
<reference evidence="17 18" key="1">
    <citation type="submission" date="2018-08" db="EMBL/GenBank/DDBJ databases">
        <title>Salinimonas sediminis sp. nov., a piezophilic bacterium isolated from a deep-sea sediment sample from the New Britain Trench.</title>
        <authorList>
            <person name="Cao J."/>
        </authorList>
    </citation>
    <scope>NUCLEOTIDE SEQUENCE [LARGE SCALE GENOMIC DNA]</scope>
    <source>
        <strain evidence="17 18">N102</strain>
    </source>
</reference>
<evidence type="ECO:0000256" key="10">
    <source>
        <dbReference type="ARBA" id="ARBA00022840"/>
    </source>
</evidence>
<organism evidence="17 18">
    <name type="scientific">Salinimonas sediminis</name>
    <dbReference type="NCBI Taxonomy" id="2303538"/>
    <lineage>
        <taxon>Bacteria</taxon>
        <taxon>Pseudomonadati</taxon>
        <taxon>Pseudomonadota</taxon>
        <taxon>Gammaproteobacteria</taxon>
        <taxon>Alteromonadales</taxon>
        <taxon>Alteromonadaceae</taxon>
        <taxon>Alteromonas/Salinimonas group</taxon>
        <taxon>Salinimonas</taxon>
    </lineage>
</organism>
<keyword evidence="10" id="KW-0067">ATP-binding</keyword>
<dbReference type="Gene3D" id="6.10.340.10">
    <property type="match status" value="1"/>
</dbReference>
<evidence type="ECO:0000256" key="11">
    <source>
        <dbReference type="ARBA" id="ARBA00022989"/>
    </source>
</evidence>
<evidence type="ECO:0000256" key="1">
    <source>
        <dbReference type="ARBA" id="ARBA00000085"/>
    </source>
</evidence>
<keyword evidence="9" id="KW-0418">Kinase</keyword>
<keyword evidence="4" id="KW-1003">Cell membrane</keyword>
<gene>
    <name evidence="17" type="ORF">D0Y50_01815</name>
</gene>
<dbReference type="EC" id="2.7.13.3" evidence="3"/>
<dbReference type="CDD" id="cd00082">
    <property type="entry name" value="HisKA"/>
    <property type="match status" value="1"/>
</dbReference>
<evidence type="ECO:0000256" key="5">
    <source>
        <dbReference type="ARBA" id="ARBA00022553"/>
    </source>
</evidence>
<evidence type="ECO:0000256" key="6">
    <source>
        <dbReference type="ARBA" id="ARBA00022679"/>
    </source>
</evidence>
<comment type="subcellular location">
    <subcellularLocation>
        <location evidence="2">Cell membrane</location>
        <topology evidence="2">Multi-pass membrane protein</topology>
    </subcellularLocation>
</comment>
<evidence type="ECO:0000256" key="2">
    <source>
        <dbReference type="ARBA" id="ARBA00004651"/>
    </source>
</evidence>
<dbReference type="AlphaFoldDB" id="A0A346NI61"/>
<dbReference type="PRINTS" id="PR00344">
    <property type="entry name" value="BCTRLSENSOR"/>
</dbReference>
<dbReference type="Proteomes" id="UP000262073">
    <property type="component" value="Chromosome"/>
</dbReference>
<name>A0A346NI61_9ALTE</name>
<dbReference type="InterPro" id="IPR004358">
    <property type="entry name" value="Sig_transdc_His_kin-like_C"/>
</dbReference>
<dbReference type="InterPro" id="IPR003660">
    <property type="entry name" value="HAMP_dom"/>
</dbReference>
<dbReference type="FunFam" id="3.30.565.10:FF:000011">
    <property type="entry name" value="Sensor histidine kinase CpxA"/>
    <property type="match status" value="1"/>
</dbReference>
<accession>A0A346NI61</accession>
<dbReference type="PANTHER" id="PTHR45528:SF1">
    <property type="entry name" value="SENSOR HISTIDINE KINASE CPXA"/>
    <property type="match status" value="1"/>
</dbReference>
<keyword evidence="11 14" id="KW-1133">Transmembrane helix</keyword>
<dbReference type="InterPro" id="IPR003594">
    <property type="entry name" value="HATPase_dom"/>
</dbReference>
<dbReference type="KEGG" id="salm:D0Y50_01815"/>
<dbReference type="InterPro" id="IPR005467">
    <property type="entry name" value="His_kinase_dom"/>
</dbReference>
<evidence type="ECO:0000313" key="18">
    <source>
        <dbReference type="Proteomes" id="UP000262073"/>
    </source>
</evidence>
<dbReference type="OrthoDB" id="9804645at2"/>
<dbReference type="Pfam" id="PF02518">
    <property type="entry name" value="HATPase_c"/>
    <property type="match status" value="1"/>
</dbReference>
<dbReference type="PROSITE" id="PS51257">
    <property type="entry name" value="PROKAR_LIPOPROTEIN"/>
    <property type="match status" value="1"/>
</dbReference>
<feature type="transmembrane region" description="Helical" evidence="14">
    <location>
        <begin position="12"/>
        <end position="34"/>
    </location>
</feature>
<dbReference type="GO" id="GO:0005524">
    <property type="term" value="F:ATP binding"/>
    <property type="evidence" value="ECO:0007669"/>
    <property type="project" value="UniProtKB-KW"/>
</dbReference>
<dbReference type="PROSITE" id="PS50109">
    <property type="entry name" value="HIS_KIN"/>
    <property type="match status" value="1"/>
</dbReference>
<protein>
    <recommendedName>
        <fullName evidence="3">histidine kinase</fullName>
        <ecNumber evidence="3">2.7.13.3</ecNumber>
    </recommendedName>
</protein>
<dbReference type="SUPFAM" id="SSF47384">
    <property type="entry name" value="Homodimeric domain of signal transducing histidine kinase"/>
    <property type="match status" value="1"/>
</dbReference>
<evidence type="ECO:0000256" key="9">
    <source>
        <dbReference type="ARBA" id="ARBA00022777"/>
    </source>
</evidence>
<feature type="domain" description="Histidine kinase" evidence="15">
    <location>
        <begin position="242"/>
        <end position="450"/>
    </location>
</feature>
<evidence type="ECO:0000256" key="3">
    <source>
        <dbReference type="ARBA" id="ARBA00012438"/>
    </source>
</evidence>
<proteinExistence type="predicted"/>
<dbReference type="InterPro" id="IPR036097">
    <property type="entry name" value="HisK_dim/P_sf"/>
</dbReference>